<reference evidence="2" key="2">
    <citation type="submission" date="2015-01" db="EMBL/GenBank/DDBJ databases">
        <title>Evolutionary Origins and Diversification of the Mycorrhizal Mutualists.</title>
        <authorList>
            <consortium name="DOE Joint Genome Institute"/>
            <consortium name="Mycorrhizal Genomics Consortium"/>
            <person name="Kohler A."/>
            <person name="Kuo A."/>
            <person name="Nagy L.G."/>
            <person name="Floudas D."/>
            <person name="Copeland A."/>
            <person name="Barry K.W."/>
            <person name="Cichocki N."/>
            <person name="Veneault-Fourrey C."/>
            <person name="LaButti K."/>
            <person name="Lindquist E.A."/>
            <person name="Lipzen A."/>
            <person name="Lundell T."/>
            <person name="Morin E."/>
            <person name="Murat C."/>
            <person name="Riley R."/>
            <person name="Ohm R."/>
            <person name="Sun H."/>
            <person name="Tunlid A."/>
            <person name="Henrissat B."/>
            <person name="Grigoriev I.V."/>
            <person name="Hibbett D.S."/>
            <person name="Martin F."/>
        </authorList>
    </citation>
    <scope>NUCLEOTIDE SEQUENCE [LARGE SCALE GENOMIC DNA]</scope>
    <source>
        <strain evidence="2">ATCC 200175</strain>
    </source>
</reference>
<dbReference type="EMBL" id="KN819723">
    <property type="protein sequence ID" value="KIJ08009.1"/>
    <property type="molecule type" value="Genomic_DNA"/>
</dbReference>
<dbReference type="Proteomes" id="UP000053647">
    <property type="component" value="Unassembled WGS sequence"/>
</dbReference>
<accession>A0A0C9SNJ0</accession>
<keyword evidence="2" id="KW-1185">Reference proteome</keyword>
<proteinExistence type="predicted"/>
<evidence type="ECO:0000313" key="1">
    <source>
        <dbReference type="EMBL" id="KIJ08009.1"/>
    </source>
</evidence>
<organism evidence="1 2">
    <name type="scientific">Paxillus involutus ATCC 200175</name>
    <dbReference type="NCBI Taxonomy" id="664439"/>
    <lineage>
        <taxon>Eukaryota</taxon>
        <taxon>Fungi</taxon>
        <taxon>Dikarya</taxon>
        <taxon>Basidiomycota</taxon>
        <taxon>Agaricomycotina</taxon>
        <taxon>Agaricomycetes</taxon>
        <taxon>Agaricomycetidae</taxon>
        <taxon>Boletales</taxon>
        <taxon>Paxilineae</taxon>
        <taxon>Paxillaceae</taxon>
        <taxon>Paxillus</taxon>
    </lineage>
</organism>
<sequence>MGKIFSTGTSKGSEPELPRQVFKALRSGDISKLTGSLLNSTELLDITTHSKKIAAHIRSAFDNPLAKFHPASAPGHVERVQKVSESVGQAQKLIIRVGEKYAIKQGVLEPYLTIIRPYVQKLWVLVGDVAELHPIAIPKLILDLMAMLVPGVAFVKPLVTLSFFGPWVLASDVIGAWVLKTVWGVLKAYV</sequence>
<protein>
    <submittedName>
        <fullName evidence="1">Uncharacterized protein</fullName>
    </submittedName>
</protein>
<reference evidence="1 2" key="1">
    <citation type="submission" date="2014-06" db="EMBL/GenBank/DDBJ databases">
        <authorList>
            <consortium name="DOE Joint Genome Institute"/>
            <person name="Kuo A."/>
            <person name="Kohler A."/>
            <person name="Nagy L.G."/>
            <person name="Floudas D."/>
            <person name="Copeland A."/>
            <person name="Barry K.W."/>
            <person name="Cichocki N."/>
            <person name="Veneault-Fourrey C."/>
            <person name="LaButti K."/>
            <person name="Lindquist E.A."/>
            <person name="Lipzen A."/>
            <person name="Lundell T."/>
            <person name="Morin E."/>
            <person name="Murat C."/>
            <person name="Sun H."/>
            <person name="Tunlid A."/>
            <person name="Henrissat B."/>
            <person name="Grigoriev I.V."/>
            <person name="Hibbett D.S."/>
            <person name="Martin F."/>
            <person name="Nordberg H.P."/>
            <person name="Cantor M.N."/>
            <person name="Hua S.X."/>
        </authorList>
    </citation>
    <scope>NUCLEOTIDE SEQUENCE [LARGE SCALE GENOMIC DNA]</scope>
    <source>
        <strain evidence="1 2">ATCC 200175</strain>
    </source>
</reference>
<dbReference type="AlphaFoldDB" id="A0A0C9SNJ0"/>
<name>A0A0C9SNJ0_PAXIN</name>
<dbReference type="OrthoDB" id="440424at2759"/>
<evidence type="ECO:0000313" key="2">
    <source>
        <dbReference type="Proteomes" id="UP000053647"/>
    </source>
</evidence>
<dbReference type="HOGENOM" id="CLU_122964_0_0_1"/>
<gene>
    <name evidence="1" type="ORF">PAXINDRAFT_18820</name>
</gene>